<dbReference type="PANTHER" id="PTHR43343:SF3">
    <property type="entry name" value="PROTEASE DO-LIKE 8, CHLOROPLASTIC"/>
    <property type="match status" value="1"/>
</dbReference>
<dbReference type="RefSeq" id="WP_004899126.1">
    <property type="nucleotide sequence ID" value="NZ_BJJW01000008.1"/>
</dbReference>
<evidence type="ECO:0000313" key="4">
    <source>
        <dbReference type="EMBL" id="GDZ84082.1"/>
    </source>
</evidence>
<evidence type="ECO:0000256" key="2">
    <source>
        <dbReference type="ARBA" id="ARBA00022801"/>
    </source>
</evidence>
<dbReference type="Gene3D" id="2.40.10.120">
    <property type="match status" value="1"/>
</dbReference>
<dbReference type="PRINTS" id="PR00834">
    <property type="entry name" value="PROTEASES2C"/>
</dbReference>
<protein>
    <submittedName>
        <fullName evidence="4">Uncharacterized protein</fullName>
    </submittedName>
</protein>
<dbReference type="GO" id="GO:0004252">
    <property type="term" value="F:serine-type endopeptidase activity"/>
    <property type="evidence" value="ECO:0007669"/>
    <property type="project" value="InterPro"/>
</dbReference>
<accession>A0A5A5U265</accession>
<reference evidence="4 5" key="1">
    <citation type="submission" date="2019-04" db="EMBL/GenBank/DDBJ databases">
        <title>A pseudo-fructophilic Leuconostoc citreum strain F192-5 isolated from peel of satsuma mandarin: the first report for isolation and characterization of strain-dependent fructophilic-like characteristics.</title>
        <authorList>
            <person name="Maeno S."/>
            <person name="Tanizawa Y."/>
            <person name="Kajikawa A."/>
            <person name="Kanesaki Y."/>
            <person name="Kubota E."/>
            <person name="Arita M."/>
            <person name="Leon D."/>
            <person name="Endo A."/>
        </authorList>
    </citation>
    <scope>NUCLEOTIDE SEQUENCE [LARGE SCALE GENOMIC DNA]</scope>
    <source>
        <strain evidence="4 5">F192-5</strain>
    </source>
</reference>
<name>A0A5A5U265_LEUCI</name>
<dbReference type="SUPFAM" id="SSF50494">
    <property type="entry name" value="Trypsin-like serine proteases"/>
    <property type="match status" value="1"/>
</dbReference>
<dbReference type="GeneID" id="61101487"/>
<proteinExistence type="predicted"/>
<evidence type="ECO:0000256" key="1">
    <source>
        <dbReference type="ARBA" id="ARBA00022670"/>
    </source>
</evidence>
<dbReference type="PANTHER" id="PTHR43343">
    <property type="entry name" value="PEPTIDASE S12"/>
    <property type="match status" value="1"/>
</dbReference>
<evidence type="ECO:0000256" key="3">
    <source>
        <dbReference type="ARBA" id="ARBA00022825"/>
    </source>
</evidence>
<dbReference type="InterPro" id="IPR009003">
    <property type="entry name" value="Peptidase_S1_PA"/>
</dbReference>
<dbReference type="AlphaFoldDB" id="A0A5A5U265"/>
<dbReference type="GO" id="GO:0006508">
    <property type="term" value="P:proteolysis"/>
    <property type="evidence" value="ECO:0007669"/>
    <property type="project" value="UniProtKB-KW"/>
</dbReference>
<dbReference type="InterPro" id="IPR001940">
    <property type="entry name" value="Peptidase_S1C"/>
</dbReference>
<dbReference type="EMBL" id="BJJW01000008">
    <property type="protein sequence ID" value="GDZ84082.1"/>
    <property type="molecule type" value="Genomic_DNA"/>
</dbReference>
<keyword evidence="3" id="KW-0720">Serine protease</keyword>
<sequence>MKHSLIVVAAVSAIVGGGVVYSGTQPNSWFQREPAIEKKANVTGQATIAKTSYKSQDTATTAYNKVKDAVVTVQNMKRETAQPTDGFAALFGQKPKQNNPNGAVQTASEGSGVVYKIDNGYVYMITNNHVVANSDALQIITASGEKIKATIVGTDQQKDLALIKAKTDAIKTVAPFGDTKNIQSGQPVLAIGSPLGSQYATSVTSGIISAPRRDLTSQQTGGNTEQVIQTDTAINPGNSGGPLVDLNGQVIGINSSKVAASDNGTSVEGMGFAIPADVVQSFIKNTEK</sequence>
<dbReference type="OMA" id="YKITNGT"/>
<organism evidence="4 5">
    <name type="scientific">Leuconostoc citreum</name>
    <dbReference type="NCBI Taxonomy" id="33964"/>
    <lineage>
        <taxon>Bacteria</taxon>
        <taxon>Bacillati</taxon>
        <taxon>Bacillota</taxon>
        <taxon>Bacilli</taxon>
        <taxon>Lactobacillales</taxon>
        <taxon>Lactobacillaceae</taxon>
        <taxon>Leuconostoc</taxon>
    </lineage>
</organism>
<dbReference type="Proteomes" id="UP000323274">
    <property type="component" value="Unassembled WGS sequence"/>
</dbReference>
<keyword evidence="2" id="KW-0378">Hydrolase</keyword>
<gene>
    <name evidence="4" type="ORF">LCIT_13240</name>
</gene>
<evidence type="ECO:0000313" key="5">
    <source>
        <dbReference type="Proteomes" id="UP000323274"/>
    </source>
</evidence>
<dbReference type="Pfam" id="PF13365">
    <property type="entry name" value="Trypsin_2"/>
    <property type="match status" value="1"/>
</dbReference>
<comment type="caution">
    <text evidence="4">The sequence shown here is derived from an EMBL/GenBank/DDBJ whole genome shotgun (WGS) entry which is preliminary data.</text>
</comment>
<dbReference type="InterPro" id="IPR051201">
    <property type="entry name" value="Chloro_Bact_Ser_Proteases"/>
</dbReference>
<keyword evidence="1" id="KW-0645">Protease</keyword>